<name>A0ABP7ZTK2_9MICO</name>
<comment type="caution">
    <text evidence="1">The sequence shown here is derived from an EMBL/GenBank/DDBJ whole genome shotgun (WGS) entry which is preliminary data.</text>
</comment>
<proteinExistence type="predicted"/>
<gene>
    <name evidence="1" type="ORF">GCM10022287_07280</name>
</gene>
<accession>A0ABP7ZTK2</accession>
<reference evidence="2" key="1">
    <citation type="journal article" date="2019" name="Int. J. Syst. Evol. Microbiol.">
        <title>The Global Catalogue of Microorganisms (GCM) 10K type strain sequencing project: providing services to taxonomists for standard genome sequencing and annotation.</title>
        <authorList>
            <consortium name="The Broad Institute Genomics Platform"/>
            <consortium name="The Broad Institute Genome Sequencing Center for Infectious Disease"/>
            <person name="Wu L."/>
            <person name="Ma J."/>
        </authorList>
    </citation>
    <scope>NUCLEOTIDE SEQUENCE [LARGE SCALE GENOMIC DNA]</scope>
    <source>
        <strain evidence="2">JCM 17591</strain>
    </source>
</reference>
<protein>
    <recommendedName>
        <fullName evidence="3">Cullin, a subunit of E3 ubiquitin ligase</fullName>
    </recommendedName>
</protein>
<evidence type="ECO:0000313" key="1">
    <source>
        <dbReference type="EMBL" id="GAA4170045.1"/>
    </source>
</evidence>
<evidence type="ECO:0008006" key="3">
    <source>
        <dbReference type="Google" id="ProtNLM"/>
    </source>
</evidence>
<organism evidence="1 2">
    <name type="scientific">Gryllotalpicola koreensis</name>
    <dbReference type="NCBI Taxonomy" id="993086"/>
    <lineage>
        <taxon>Bacteria</taxon>
        <taxon>Bacillati</taxon>
        <taxon>Actinomycetota</taxon>
        <taxon>Actinomycetes</taxon>
        <taxon>Micrococcales</taxon>
        <taxon>Microbacteriaceae</taxon>
        <taxon>Gryllotalpicola</taxon>
    </lineage>
</organism>
<sequence length="243" mass="27235">MPLPEESLTGPIHVSVFRPQRAPQVRGIVHHELMLRGQRVATVSGSPVIHPAFVWVQLAELLSLDDLVVAGDFLITGTKPFDGRRPWTTSDELRAAVESTPGARGVRTARAALTEIRYGCLSPQETRLRLLVERAGLPSPVLNHRVYDARGNLVAMLDGAFPEQLVGYEYMGDHHRKDRSTYRYDMVRRARVEDLGWSQLDISSDDLEKRPLETLARIARRLHTAGATVPVIENGVVARIRRR</sequence>
<dbReference type="EMBL" id="BAABBW010000001">
    <property type="protein sequence ID" value="GAA4170045.1"/>
    <property type="molecule type" value="Genomic_DNA"/>
</dbReference>
<keyword evidence="2" id="KW-1185">Reference proteome</keyword>
<evidence type="ECO:0000313" key="2">
    <source>
        <dbReference type="Proteomes" id="UP001501079"/>
    </source>
</evidence>
<dbReference type="Proteomes" id="UP001501079">
    <property type="component" value="Unassembled WGS sequence"/>
</dbReference>